<accession>A0ABV5D7J3</accession>
<comment type="caution">
    <text evidence="1">The sequence shown here is derived from an EMBL/GenBank/DDBJ whole genome shotgun (WGS) entry which is preliminary data.</text>
</comment>
<proteinExistence type="predicted"/>
<evidence type="ECO:0000313" key="2">
    <source>
        <dbReference type="Proteomes" id="UP001585018"/>
    </source>
</evidence>
<reference evidence="1 2" key="1">
    <citation type="submission" date="2024-01" db="EMBL/GenBank/DDBJ databases">
        <title>Genome mining of biosynthetic gene clusters to explore secondary metabolites of Streptomyces sp.</title>
        <authorList>
            <person name="Baig A."/>
            <person name="Ajitkumar Shintre N."/>
            <person name="Kumar H."/>
            <person name="Anbarasu A."/>
            <person name="Ramaiah S."/>
        </authorList>
    </citation>
    <scope>NUCLEOTIDE SEQUENCE [LARGE SCALE GENOMIC DNA]</scope>
    <source>
        <strain evidence="1 2">A03</strain>
    </source>
</reference>
<gene>
    <name evidence="1" type="ORF">VSS30_07085</name>
</gene>
<name>A0ABV5D7J3_9ACTN</name>
<dbReference type="RefSeq" id="WP_283015659.1">
    <property type="nucleotide sequence ID" value="NZ_JAYMRR010000003.1"/>
</dbReference>
<organism evidence="1 2">
    <name type="scientific">Streptomyces parvulus</name>
    <dbReference type="NCBI Taxonomy" id="146923"/>
    <lineage>
        <taxon>Bacteria</taxon>
        <taxon>Bacillati</taxon>
        <taxon>Actinomycetota</taxon>
        <taxon>Actinomycetes</taxon>
        <taxon>Kitasatosporales</taxon>
        <taxon>Streptomycetaceae</taxon>
        <taxon>Streptomyces</taxon>
    </lineage>
</organism>
<keyword evidence="2" id="KW-1185">Reference proteome</keyword>
<protein>
    <submittedName>
        <fullName evidence="1">Uncharacterized protein</fullName>
    </submittedName>
</protein>
<sequence length="44" mass="4607">MYVRAVTHPTPGGDPRGALTFHASVSDGDAAVMTYPDVAKGYRA</sequence>
<evidence type="ECO:0000313" key="1">
    <source>
        <dbReference type="EMBL" id="MFB8748566.1"/>
    </source>
</evidence>
<dbReference type="EMBL" id="JAYMRR010000003">
    <property type="protein sequence ID" value="MFB8748566.1"/>
    <property type="molecule type" value="Genomic_DNA"/>
</dbReference>
<dbReference type="Proteomes" id="UP001585018">
    <property type="component" value="Unassembled WGS sequence"/>
</dbReference>